<protein>
    <submittedName>
        <fullName evidence="2">Golgin candidate 5-like isoform X1</fullName>
    </submittedName>
</protein>
<sequence length="420" mass="46626">MAWFSRKVSLWNFLDFSEAISKISEGDKSIEKNFDNALFIDDNNNNPDSAATSSITSQGLWSTYLKSFMGLKNKDEDEDESDDAKSSENVESSRENEVVEPDNEANATYELEESNVDTSKPDIHNLDSVEADDKLVKISKIISEQADEVTDAHLETNIALPKEAESRIEKSIATNVDKSKEANITAMEQSDVEIGLQAEPTADHAEQLEVLEVEPPHDIPKTKNADQPNKQEEIVREISTIKGADVSSEVIVINEASSSSTSSPAASIMQWNLPYFPSIWSDYLVGDQEQVSTNEFDLDILSKIGENMNNYNGVRVDNTKNSLEVATTSVSFVESIIPISNINQPITVVPTSDVVNNKQTIGIVNGLTKVVNKTSIVKRETTLPLVKSVKFRQSTVFRLLKNLRVFSSDESFSWANENYN</sequence>
<dbReference type="AlphaFoldDB" id="A0A6L2MJX7"/>
<accession>A0A6L2MJX7</accession>
<evidence type="ECO:0000256" key="1">
    <source>
        <dbReference type="SAM" id="MobiDB-lite"/>
    </source>
</evidence>
<dbReference type="PANTHER" id="PTHR47347:SF2">
    <property type="entry name" value="GOLGIN CANDIDATE 5"/>
    <property type="match status" value="1"/>
</dbReference>
<gene>
    <name evidence="2" type="ORF">Tci_046256</name>
</gene>
<organism evidence="2">
    <name type="scientific">Tanacetum cinerariifolium</name>
    <name type="common">Dalmatian daisy</name>
    <name type="synonym">Chrysanthemum cinerariifolium</name>
    <dbReference type="NCBI Taxonomy" id="118510"/>
    <lineage>
        <taxon>Eukaryota</taxon>
        <taxon>Viridiplantae</taxon>
        <taxon>Streptophyta</taxon>
        <taxon>Embryophyta</taxon>
        <taxon>Tracheophyta</taxon>
        <taxon>Spermatophyta</taxon>
        <taxon>Magnoliopsida</taxon>
        <taxon>eudicotyledons</taxon>
        <taxon>Gunneridae</taxon>
        <taxon>Pentapetalae</taxon>
        <taxon>asterids</taxon>
        <taxon>campanulids</taxon>
        <taxon>Asterales</taxon>
        <taxon>Asteraceae</taxon>
        <taxon>Asteroideae</taxon>
        <taxon>Anthemideae</taxon>
        <taxon>Anthemidinae</taxon>
        <taxon>Tanacetum</taxon>
    </lineage>
</organism>
<dbReference type="PANTHER" id="PTHR47347">
    <property type="entry name" value="GOLGIN CANDIDATE 5"/>
    <property type="match status" value="1"/>
</dbReference>
<dbReference type="EMBL" id="BKCJ010006856">
    <property type="protein sequence ID" value="GEU74278.1"/>
    <property type="molecule type" value="Genomic_DNA"/>
</dbReference>
<reference evidence="2" key="1">
    <citation type="journal article" date="2019" name="Sci. Rep.">
        <title>Draft genome of Tanacetum cinerariifolium, the natural source of mosquito coil.</title>
        <authorList>
            <person name="Yamashiro T."/>
            <person name="Shiraishi A."/>
            <person name="Satake H."/>
            <person name="Nakayama K."/>
        </authorList>
    </citation>
    <scope>NUCLEOTIDE SEQUENCE</scope>
</reference>
<evidence type="ECO:0000313" key="2">
    <source>
        <dbReference type="EMBL" id="GEU74278.1"/>
    </source>
</evidence>
<proteinExistence type="predicted"/>
<feature type="region of interest" description="Disordered" evidence="1">
    <location>
        <begin position="74"/>
        <end position="105"/>
    </location>
</feature>
<comment type="caution">
    <text evidence="2">The sequence shown here is derived from an EMBL/GenBank/DDBJ whole genome shotgun (WGS) entry which is preliminary data.</text>
</comment>
<feature type="compositionally biased region" description="Basic and acidic residues" evidence="1">
    <location>
        <begin position="83"/>
        <end position="97"/>
    </location>
</feature>
<name>A0A6L2MJX7_TANCI</name>